<comment type="similarity">
    <text evidence="2">Belongs to the SAP30 family.</text>
</comment>
<evidence type="ECO:0000259" key="8">
    <source>
        <dbReference type="Pfam" id="PF13867"/>
    </source>
</evidence>
<proteinExistence type="inferred from homology"/>
<dbReference type="InterPro" id="IPR024145">
    <property type="entry name" value="His_deAcase_SAP30/SAP30L"/>
</dbReference>
<keyword evidence="4" id="KW-0805">Transcription regulation</keyword>
<evidence type="ECO:0000256" key="5">
    <source>
        <dbReference type="ARBA" id="ARBA00023163"/>
    </source>
</evidence>
<dbReference type="FunCoup" id="A0A2V0NSF7">
    <property type="interactions" value="38"/>
</dbReference>
<dbReference type="STRING" id="307507.A0A2V0NSF7"/>
<dbReference type="GO" id="GO:0006355">
    <property type="term" value="P:regulation of DNA-templated transcription"/>
    <property type="evidence" value="ECO:0007669"/>
    <property type="project" value="TreeGrafter"/>
</dbReference>
<comment type="subcellular location">
    <subcellularLocation>
        <location evidence="1">Nucleus</location>
    </subcellularLocation>
</comment>
<reference evidence="9 10" key="1">
    <citation type="journal article" date="2018" name="Sci. Rep.">
        <title>Raphidocelis subcapitata (=Pseudokirchneriella subcapitata) provides an insight into genome evolution and environmental adaptations in the Sphaeropleales.</title>
        <authorList>
            <person name="Suzuki S."/>
            <person name="Yamaguchi H."/>
            <person name="Nakajima N."/>
            <person name="Kawachi M."/>
        </authorList>
    </citation>
    <scope>NUCLEOTIDE SEQUENCE [LARGE SCALE GENOMIC DNA]</scope>
    <source>
        <strain evidence="9 10">NIES-35</strain>
    </source>
</reference>
<dbReference type="Proteomes" id="UP000247498">
    <property type="component" value="Unassembled WGS sequence"/>
</dbReference>
<keyword evidence="6" id="KW-0539">Nucleus</keyword>
<sequence length="252" mass="27294">MQALSAIPLAPWIGACQPLELPDVALAAAMPTGSPSSTSTQDNCLSTLPRQTRVRIVGNQRTKRSLLGLECIVKRATGLGGWHWLILPNGEEIKLQRNALSVIELGPEQTEESSEEEDEPDAREAMQIEILDRPRIRRPPRALSPVAEAYKASSRPSSSGSGGSAGGSMGRYHPYTPSPVESRSINLMQLDTDSLRRYRRVHQLGDVEGSAPKEALIDSVSRHFKSQMVVDEGGVLLAFCAALRRRSSSGSA</sequence>
<dbReference type="GO" id="GO:0000118">
    <property type="term" value="C:histone deacetylase complex"/>
    <property type="evidence" value="ECO:0007669"/>
    <property type="project" value="TreeGrafter"/>
</dbReference>
<evidence type="ECO:0000313" key="9">
    <source>
        <dbReference type="EMBL" id="GBF90571.1"/>
    </source>
</evidence>
<dbReference type="AlphaFoldDB" id="A0A2V0NSF7"/>
<protein>
    <recommendedName>
        <fullName evidence="8">Histone deacetylase complex subunit SAP30 Sin3 binding domain-containing protein</fullName>
    </recommendedName>
</protein>
<evidence type="ECO:0000256" key="6">
    <source>
        <dbReference type="ARBA" id="ARBA00023242"/>
    </source>
</evidence>
<keyword evidence="10" id="KW-1185">Reference proteome</keyword>
<dbReference type="InParanoid" id="A0A2V0NSF7"/>
<comment type="caution">
    <text evidence="9">The sequence shown here is derived from an EMBL/GenBank/DDBJ whole genome shotgun (WGS) entry which is preliminary data.</text>
</comment>
<dbReference type="Pfam" id="PF13867">
    <property type="entry name" value="SAP30_Sin3_bdg"/>
    <property type="match status" value="1"/>
</dbReference>
<feature type="compositionally biased region" description="Gly residues" evidence="7">
    <location>
        <begin position="160"/>
        <end position="169"/>
    </location>
</feature>
<dbReference type="GO" id="GO:0003712">
    <property type="term" value="F:transcription coregulator activity"/>
    <property type="evidence" value="ECO:0007669"/>
    <property type="project" value="TreeGrafter"/>
</dbReference>
<organism evidence="9 10">
    <name type="scientific">Raphidocelis subcapitata</name>
    <dbReference type="NCBI Taxonomy" id="307507"/>
    <lineage>
        <taxon>Eukaryota</taxon>
        <taxon>Viridiplantae</taxon>
        <taxon>Chlorophyta</taxon>
        <taxon>core chlorophytes</taxon>
        <taxon>Chlorophyceae</taxon>
        <taxon>CS clade</taxon>
        <taxon>Sphaeropleales</taxon>
        <taxon>Selenastraceae</taxon>
        <taxon>Raphidocelis</taxon>
    </lineage>
</organism>
<dbReference type="InterPro" id="IPR038291">
    <property type="entry name" value="SAP30_C_sf"/>
</dbReference>
<evidence type="ECO:0000256" key="7">
    <source>
        <dbReference type="SAM" id="MobiDB-lite"/>
    </source>
</evidence>
<dbReference type="PANTHER" id="PTHR13286">
    <property type="entry name" value="SAP30"/>
    <property type="match status" value="1"/>
</dbReference>
<keyword evidence="3" id="KW-0678">Repressor</keyword>
<evidence type="ECO:0000256" key="1">
    <source>
        <dbReference type="ARBA" id="ARBA00004123"/>
    </source>
</evidence>
<dbReference type="EMBL" id="BDRX01000018">
    <property type="protein sequence ID" value="GBF90571.1"/>
    <property type="molecule type" value="Genomic_DNA"/>
</dbReference>
<evidence type="ECO:0000256" key="2">
    <source>
        <dbReference type="ARBA" id="ARBA00006283"/>
    </source>
</evidence>
<accession>A0A2V0NSF7</accession>
<keyword evidence="5" id="KW-0804">Transcription</keyword>
<evidence type="ECO:0000313" key="10">
    <source>
        <dbReference type="Proteomes" id="UP000247498"/>
    </source>
</evidence>
<name>A0A2V0NSF7_9CHLO</name>
<evidence type="ECO:0000256" key="4">
    <source>
        <dbReference type="ARBA" id="ARBA00023015"/>
    </source>
</evidence>
<dbReference type="Gene3D" id="6.10.160.20">
    <property type="match status" value="1"/>
</dbReference>
<dbReference type="InterPro" id="IPR025718">
    <property type="entry name" value="SAP30_Sin3-bd"/>
</dbReference>
<feature type="domain" description="Histone deacetylase complex subunit SAP30 Sin3 binding" evidence="8">
    <location>
        <begin position="190"/>
        <end position="243"/>
    </location>
</feature>
<gene>
    <name evidence="9" type="ORF">Rsub_03143</name>
</gene>
<feature type="region of interest" description="Disordered" evidence="7">
    <location>
        <begin position="147"/>
        <end position="180"/>
    </location>
</feature>
<dbReference type="PANTHER" id="PTHR13286:SF6">
    <property type="entry name" value="HISTONE DEACETYLASE COMPLEX SUBUNIT SAP30L-RELATED"/>
    <property type="match status" value="1"/>
</dbReference>
<evidence type="ECO:0000256" key="3">
    <source>
        <dbReference type="ARBA" id="ARBA00022491"/>
    </source>
</evidence>
<dbReference type="OrthoDB" id="510958at2759"/>